<name>A0A5C6K3G0_PARDI</name>
<reference evidence="2 3" key="1">
    <citation type="submission" date="2019-07" db="EMBL/GenBank/DDBJ databases">
        <title>Genome sequencing of Parabacteroides distasonis iSURF_7.</title>
        <authorList>
            <person name="Degefu H.N."/>
            <person name="Ruoff K.L."/>
            <person name="Price C.E."/>
            <person name="Valls R.A."/>
            <person name="O'Toole G.A."/>
        </authorList>
    </citation>
    <scope>NUCLEOTIDE SEQUENCE [LARGE SCALE GENOMIC DNA]</scope>
    <source>
        <strain evidence="2 3">CFPLTA003_1B</strain>
    </source>
</reference>
<feature type="chain" id="PRO_5023113070" evidence="1">
    <location>
        <begin position="20"/>
        <end position="312"/>
    </location>
</feature>
<dbReference type="Proteomes" id="UP000315827">
    <property type="component" value="Unassembled WGS sequence"/>
</dbReference>
<dbReference type="EMBL" id="VOHW01000033">
    <property type="protein sequence ID" value="TWV56981.1"/>
    <property type="molecule type" value="Genomic_DNA"/>
</dbReference>
<evidence type="ECO:0000313" key="3">
    <source>
        <dbReference type="Proteomes" id="UP000315827"/>
    </source>
</evidence>
<dbReference type="AlphaFoldDB" id="A0A5C6K3G0"/>
<evidence type="ECO:0000256" key="1">
    <source>
        <dbReference type="SAM" id="SignalP"/>
    </source>
</evidence>
<sequence length="312" mass="34218">MRKLNLLLMGIFTLASATAQNSVDKYAAFHLSFVPPLSTNGIKANEYTNGASFNLLVGISRNEDNFSFAGLSNVITNNAKGIQFAGLSNFIGNNGRGMSFSGLANIAKGSYNGFQFAGIVNYAKEINGFQFAGVVNIAQKVSGVQFGLLNIANENDYPIGVINIIKKNREMGVALTYDFLGNSILSFRSGTKYTYGIFGLGYNHKAKGNKFVQEAGLGAHILCCKWFQINNELKISAIGSMSESPSFNAGYSLLPSIKISKHYNVFGGVGINYLTSKDDRDLFPHRSIWKKYTENRLQQIYIGYQVGIQYIF</sequence>
<gene>
    <name evidence="2" type="ORF">FSA05_23810</name>
</gene>
<organism evidence="2 3">
    <name type="scientific">Parabacteroides distasonis</name>
    <dbReference type="NCBI Taxonomy" id="823"/>
    <lineage>
        <taxon>Bacteria</taxon>
        <taxon>Pseudomonadati</taxon>
        <taxon>Bacteroidota</taxon>
        <taxon>Bacteroidia</taxon>
        <taxon>Bacteroidales</taxon>
        <taxon>Tannerellaceae</taxon>
        <taxon>Parabacteroides</taxon>
    </lineage>
</organism>
<dbReference type="RefSeq" id="WP_146376343.1">
    <property type="nucleotide sequence ID" value="NZ_VOHW01000033.1"/>
</dbReference>
<accession>A0A5C6K3G0</accession>
<evidence type="ECO:0000313" key="2">
    <source>
        <dbReference type="EMBL" id="TWV56981.1"/>
    </source>
</evidence>
<comment type="caution">
    <text evidence="2">The sequence shown here is derived from an EMBL/GenBank/DDBJ whole genome shotgun (WGS) entry which is preliminary data.</text>
</comment>
<feature type="signal peptide" evidence="1">
    <location>
        <begin position="1"/>
        <end position="19"/>
    </location>
</feature>
<protein>
    <submittedName>
        <fullName evidence="2">Uncharacterized protein</fullName>
    </submittedName>
</protein>
<keyword evidence="1" id="KW-0732">Signal</keyword>
<proteinExistence type="predicted"/>